<dbReference type="KEGG" id="nai:NECAME_12289"/>
<reference evidence="2" key="1">
    <citation type="journal article" date="2014" name="Nat. Genet.">
        <title>Genome of the human hookworm Necator americanus.</title>
        <authorList>
            <person name="Tang Y.T."/>
            <person name="Gao X."/>
            <person name="Rosa B.A."/>
            <person name="Abubucker S."/>
            <person name="Hallsworth-Pepin K."/>
            <person name="Martin J."/>
            <person name="Tyagi R."/>
            <person name="Heizer E."/>
            <person name="Zhang X."/>
            <person name="Bhonagiri-Palsikar V."/>
            <person name="Minx P."/>
            <person name="Warren W.C."/>
            <person name="Wang Q."/>
            <person name="Zhan B."/>
            <person name="Hotez P.J."/>
            <person name="Sternberg P.W."/>
            <person name="Dougall A."/>
            <person name="Gaze S.T."/>
            <person name="Mulvenna J."/>
            <person name="Sotillo J."/>
            <person name="Ranganathan S."/>
            <person name="Rabelo E.M."/>
            <person name="Wilson R.K."/>
            <person name="Felgner P.L."/>
            <person name="Bethony J."/>
            <person name="Hawdon J.M."/>
            <person name="Gasser R.B."/>
            <person name="Loukas A."/>
            <person name="Mitreva M."/>
        </authorList>
    </citation>
    <scope>NUCLEOTIDE SEQUENCE [LARGE SCALE GENOMIC DNA]</scope>
</reference>
<organism evidence="1 2">
    <name type="scientific">Necator americanus</name>
    <name type="common">Human hookworm</name>
    <dbReference type="NCBI Taxonomy" id="51031"/>
    <lineage>
        <taxon>Eukaryota</taxon>
        <taxon>Metazoa</taxon>
        <taxon>Ecdysozoa</taxon>
        <taxon>Nematoda</taxon>
        <taxon>Chromadorea</taxon>
        <taxon>Rhabditida</taxon>
        <taxon>Rhabditina</taxon>
        <taxon>Rhabditomorpha</taxon>
        <taxon>Strongyloidea</taxon>
        <taxon>Ancylostomatidae</taxon>
        <taxon>Bunostominae</taxon>
        <taxon>Necator</taxon>
    </lineage>
</organism>
<dbReference type="EMBL" id="KI660287">
    <property type="protein sequence ID" value="ETN75588.1"/>
    <property type="molecule type" value="Genomic_DNA"/>
</dbReference>
<protein>
    <submittedName>
        <fullName evidence="1">Uncharacterized protein</fullName>
    </submittedName>
</protein>
<evidence type="ECO:0000313" key="2">
    <source>
        <dbReference type="Proteomes" id="UP000053676"/>
    </source>
</evidence>
<proteinExistence type="predicted"/>
<name>W2T114_NECAM</name>
<evidence type="ECO:0000313" key="1">
    <source>
        <dbReference type="EMBL" id="ETN75588.1"/>
    </source>
</evidence>
<gene>
    <name evidence="1" type="ORF">NECAME_12289</name>
</gene>
<sequence length="137" mass="15967">MVRSRIELWHNSEVREAEPFIDDDVVYFINYGTLHRVTPTSGVRGRGLLELRVPMDGLSRHDELGEPLSLPWVPMFLRRSSWANFGVRITNYDFVEGPYRRLQLLPLRSLMLEDERQIYSKLASDHIFSSADVRFGS</sequence>
<accession>W2T114</accession>
<dbReference type="AlphaFoldDB" id="W2T114"/>
<dbReference type="OrthoDB" id="5894480at2759"/>
<dbReference type="Proteomes" id="UP000053676">
    <property type="component" value="Unassembled WGS sequence"/>
</dbReference>
<keyword evidence="2" id="KW-1185">Reference proteome</keyword>